<feature type="compositionally biased region" description="Gly residues" evidence="1">
    <location>
        <begin position="80"/>
        <end position="94"/>
    </location>
</feature>
<feature type="region of interest" description="Disordered" evidence="1">
    <location>
        <begin position="59"/>
        <end position="110"/>
    </location>
</feature>
<feature type="non-terminal residue" evidence="2">
    <location>
        <position position="110"/>
    </location>
</feature>
<gene>
    <name evidence="2" type="ORF">P7K49_024648</name>
</gene>
<reference evidence="2 3" key="1">
    <citation type="submission" date="2023-05" db="EMBL/GenBank/DDBJ databases">
        <title>B98-5 Cell Line De Novo Hybrid Assembly: An Optical Mapping Approach.</title>
        <authorList>
            <person name="Kananen K."/>
            <person name="Auerbach J.A."/>
            <person name="Kautto E."/>
            <person name="Blachly J.S."/>
        </authorList>
    </citation>
    <scope>NUCLEOTIDE SEQUENCE [LARGE SCALE GENOMIC DNA]</scope>
    <source>
        <strain evidence="2">B95-8</strain>
        <tissue evidence="2">Cell line</tissue>
    </source>
</reference>
<keyword evidence="3" id="KW-1185">Reference proteome</keyword>
<proteinExistence type="predicted"/>
<feature type="compositionally biased region" description="Basic and acidic residues" evidence="1">
    <location>
        <begin position="101"/>
        <end position="110"/>
    </location>
</feature>
<dbReference type="EMBL" id="JASSZA010000011">
    <property type="protein sequence ID" value="KAK2099197.1"/>
    <property type="molecule type" value="Genomic_DNA"/>
</dbReference>
<comment type="caution">
    <text evidence="2">The sequence shown here is derived from an EMBL/GenBank/DDBJ whole genome shotgun (WGS) entry which is preliminary data.</text>
</comment>
<evidence type="ECO:0000313" key="3">
    <source>
        <dbReference type="Proteomes" id="UP001266305"/>
    </source>
</evidence>
<accession>A0ABQ9UQ32</accession>
<evidence type="ECO:0000256" key="1">
    <source>
        <dbReference type="SAM" id="MobiDB-lite"/>
    </source>
</evidence>
<feature type="region of interest" description="Disordered" evidence="1">
    <location>
        <begin position="1"/>
        <end position="44"/>
    </location>
</feature>
<dbReference type="Proteomes" id="UP001266305">
    <property type="component" value="Unassembled WGS sequence"/>
</dbReference>
<protein>
    <submittedName>
        <fullName evidence="2">Uncharacterized protein</fullName>
    </submittedName>
</protein>
<organism evidence="2 3">
    <name type="scientific">Saguinus oedipus</name>
    <name type="common">Cotton-top tamarin</name>
    <name type="synonym">Oedipomidas oedipus</name>
    <dbReference type="NCBI Taxonomy" id="9490"/>
    <lineage>
        <taxon>Eukaryota</taxon>
        <taxon>Metazoa</taxon>
        <taxon>Chordata</taxon>
        <taxon>Craniata</taxon>
        <taxon>Vertebrata</taxon>
        <taxon>Euteleostomi</taxon>
        <taxon>Mammalia</taxon>
        <taxon>Eutheria</taxon>
        <taxon>Euarchontoglires</taxon>
        <taxon>Primates</taxon>
        <taxon>Haplorrhini</taxon>
        <taxon>Platyrrhini</taxon>
        <taxon>Cebidae</taxon>
        <taxon>Callitrichinae</taxon>
        <taxon>Saguinus</taxon>
    </lineage>
</organism>
<sequence>MSPQCSLVQEPQAPGKAVVGRLQDHSRLPPSPERAPHYTHQVANRADREYLQAPGRKMFQKRGLPQHIRGAGAGPELKGGRGGGAEGHGGGRRGAGPRAGRSGEPERNLR</sequence>
<name>A0ABQ9UQ32_SAGOE</name>
<evidence type="ECO:0000313" key="2">
    <source>
        <dbReference type="EMBL" id="KAK2099197.1"/>
    </source>
</evidence>